<evidence type="ECO:0000313" key="3">
    <source>
        <dbReference type="Proteomes" id="UP000053477"/>
    </source>
</evidence>
<dbReference type="InParanoid" id="A0A0H2R129"/>
<dbReference type="Proteomes" id="UP000053477">
    <property type="component" value="Unassembled WGS sequence"/>
</dbReference>
<dbReference type="Pfam" id="PF00651">
    <property type="entry name" value="BTB"/>
    <property type="match status" value="1"/>
</dbReference>
<dbReference type="InterPro" id="IPR011333">
    <property type="entry name" value="SKP1/BTB/POZ_sf"/>
</dbReference>
<feature type="domain" description="BTB" evidence="1">
    <location>
        <begin position="33"/>
        <end position="116"/>
    </location>
</feature>
<dbReference type="InterPro" id="IPR000210">
    <property type="entry name" value="BTB/POZ_dom"/>
</dbReference>
<gene>
    <name evidence="2" type="ORF">SCHPADRAFT_727660</name>
</gene>
<sequence>MPFFIRVEGMPARHETPPPQVPVPHESLWFPAGDVILATEWFLFKVHKDILSTQSSVFKDMFDFPAVNDVEMRENRAERSVDVYEGLPMVTMVGDKGKDVVRLLRTVYERQYYRRDDRRTPLETIIALLRLSTKYDFKHIQADVIMQISKEYPLNIDAYEKLDKWDAPTFGQRREYCHFDLLKHAYELKVDGLLPILYYACATFNSTRIFIYTYDGRLDPDCLGILIRGKSNLDFAVTDYLGKLPDLVHDVASECTANLNCRNKARVTDMGGLVAGNAASKLRIFHGDYVVHFHVKNTCLACDKKIKEVLDKQRLEIWEKVPSYFSFKDWDQARERLAEFESSVAADEVEQVRSISLLGLERL</sequence>
<dbReference type="OrthoDB" id="3217871at2759"/>
<protein>
    <recommendedName>
        <fullName evidence="1">BTB domain-containing protein</fullName>
    </recommendedName>
</protein>
<keyword evidence="3" id="KW-1185">Reference proteome</keyword>
<dbReference type="PROSITE" id="PS50097">
    <property type="entry name" value="BTB"/>
    <property type="match status" value="1"/>
</dbReference>
<dbReference type="EMBL" id="KQ086313">
    <property type="protein sequence ID" value="KLO05404.1"/>
    <property type="molecule type" value="Genomic_DNA"/>
</dbReference>
<organism evidence="2 3">
    <name type="scientific">Schizopora paradoxa</name>
    <dbReference type="NCBI Taxonomy" id="27342"/>
    <lineage>
        <taxon>Eukaryota</taxon>
        <taxon>Fungi</taxon>
        <taxon>Dikarya</taxon>
        <taxon>Basidiomycota</taxon>
        <taxon>Agaricomycotina</taxon>
        <taxon>Agaricomycetes</taxon>
        <taxon>Hymenochaetales</taxon>
        <taxon>Schizoporaceae</taxon>
        <taxon>Schizopora</taxon>
    </lineage>
</organism>
<dbReference type="SUPFAM" id="SSF54695">
    <property type="entry name" value="POZ domain"/>
    <property type="match status" value="1"/>
</dbReference>
<dbReference type="CDD" id="cd18186">
    <property type="entry name" value="BTB_POZ_ZBTB_KLHL-like"/>
    <property type="match status" value="1"/>
</dbReference>
<dbReference type="AlphaFoldDB" id="A0A0H2R129"/>
<name>A0A0H2R129_9AGAM</name>
<dbReference type="Gene3D" id="3.30.710.10">
    <property type="entry name" value="Potassium Channel Kv1.1, Chain A"/>
    <property type="match status" value="1"/>
</dbReference>
<evidence type="ECO:0000313" key="2">
    <source>
        <dbReference type="EMBL" id="KLO05404.1"/>
    </source>
</evidence>
<proteinExistence type="predicted"/>
<evidence type="ECO:0000259" key="1">
    <source>
        <dbReference type="PROSITE" id="PS50097"/>
    </source>
</evidence>
<accession>A0A0H2R129</accession>
<reference evidence="2 3" key="1">
    <citation type="submission" date="2015-04" db="EMBL/GenBank/DDBJ databases">
        <title>Complete genome sequence of Schizopora paradoxa KUC8140, a cosmopolitan wood degrader in East Asia.</title>
        <authorList>
            <consortium name="DOE Joint Genome Institute"/>
            <person name="Min B."/>
            <person name="Park H."/>
            <person name="Jang Y."/>
            <person name="Kim J.-J."/>
            <person name="Kim K.H."/>
            <person name="Pangilinan J."/>
            <person name="Lipzen A."/>
            <person name="Riley R."/>
            <person name="Grigoriev I.V."/>
            <person name="Spatafora J.W."/>
            <person name="Choi I.-G."/>
        </authorList>
    </citation>
    <scope>NUCLEOTIDE SEQUENCE [LARGE SCALE GENOMIC DNA]</scope>
    <source>
        <strain evidence="2 3">KUC8140</strain>
    </source>
</reference>